<accession>A0A077Z3K1</accession>
<name>A0A077Z3K1_TRITR</name>
<organism evidence="1 2">
    <name type="scientific">Trichuris trichiura</name>
    <name type="common">Whipworm</name>
    <name type="synonym">Trichocephalus trichiurus</name>
    <dbReference type="NCBI Taxonomy" id="36087"/>
    <lineage>
        <taxon>Eukaryota</taxon>
        <taxon>Metazoa</taxon>
        <taxon>Ecdysozoa</taxon>
        <taxon>Nematoda</taxon>
        <taxon>Enoplea</taxon>
        <taxon>Dorylaimia</taxon>
        <taxon>Trichinellida</taxon>
        <taxon>Trichuridae</taxon>
        <taxon>Trichuris</taxon>
    </lineage>
</organism>
<proteinExistence type="predicted"/>
<reference evidence="1" key="2">
    <citation type="submission" date="2014-03" db="EMBL/GenBank/DDBJ databases">
        <title>The whipworm genome and dual-species transcriptomics of an intimate host-pathogen interaction.</title>
        <authorList>
            <person name="Foth B.J."/>
            <person name="Tsai I.J."/>
            <person name="Reid A.J."/>
            <person name="Bancroft A.J."/>
            <person name="Nichol S."/>
            <person name="Tracey A."/>
            <person name="Holroyd N."/>
            <person name="Cotton J.A."/>
            <person name="Stanley E.J."/>
            <person name="Zarowiecki M."/>
            <person name="Liu J.Z."/>
            <person name="Huckvale T."/>
            <person name="Cooper P.J."/>
            <person name="Grencis R.K."/>
            <person name="Berriman M."/>
        </authorList>
    </citation>
    <scope>NUCLEOTIDE SEQUENCE [LARGE SCALE GENOMIC DNA]</scope>
</reference>
<protein>
    <submittedName>
        <fullName evidence="1">Protein CBG08672</fullName>
    </submittedName>
</protein>
<evidence type="ECO:0000313" key="2">
    <source>
        <dbReference type="Proteomes" id="UP000030665"/>
    </source>
</evidence>
<dbReference type="AlphaFoldDB" id="A0A077Z3K1"/>
<gene>
    <name evidence="1" type="ORF">TTRE_0000287601</name>
</gene>
<dbReference type="OrthoDB" id="5912629at2759"/>
<dbReference type="Proteomes" id="UP000030665">
    <property type="component" value="Unassembled WGS sequence"/>
</dbReference>
<reference evidence="1" key="1">
    <citation type="submission" date="2014-01" db="EMBL/GenBank/DDBJ databases">
        <authorList>
            <person name="Aslett M."/>
        </authorList>
    </citation>
    <scope>NUCLEOTIDE SEQUENCE</scope>
</reference>
<evidence type="ECO:0000313" key="1">
    <source>
        <dbReference type="EMBL" id="CDW54606.1"/>
    </source>
</evidence>
<sequence>MESSKTSCISAHFSINTFIMLRCEQFNLGYVQPVSGRKISCYITGKSPISAPLQQSFLCKHALNVTLSNPTTGNCDVILQYKAKLHFMWTVYIDIEAYLCDRSKEIGLLASLKSASTISCGFILAVCAVCTIVIHSAKRTWFTARQPYMTLN</sequence>
<dbReference type="EMBL" id="HG805907">
    <property type="protein sequence ID" value="CDW54606.1"/>
    <property type="molecule type" value="Genomic_DNA"/>
</dbReference>
<keyword evidence="2" id="KW-1185">Reference proteome</keyword>